<dbReference type="GO" id="GO:0045717">
    <property type="term" value="P:negative regulation of fatty acid biosynthetic process"/>
    <property type="evidence" value="ECO:0007669"/>
    <property type="project" value="UniProtKB-ARBA"/>
</dbReference>
<dbReference type="Gene3D" id="3.30.200.20">
    <property type="entry name" value="Phosphorylase Kinase, domain 1"/>
    <property type="match status" value="1"/>
</dbReference>
<dbReference type="InterPro" id="IPR008271">
    <property type="entry name" value="Ser/Thr_kinase_AS"/>
</dbReference>
<feature type="domain" description="Protein kinase" evidence="11">
    <location>
        <begin position="13"/>
        <end position="277"/>
    </location>
</feature>
<dbReference type="Pfam" id="PF00069">
    <property type="entry name" value="Pkinase"/>
    <property type="match status" value="1"/>
</dbReference>
<evidence type="ECO:0000256" key="2">
    <source>
        <dbReference type="ARBA" id="ARBA00022527"/>
    </source>
</evidence>
<sequence length="537" mass="55865">MVEPARKILADRYELRALLAAGGMGQVWRAHDQLLGRPVAVKVLRSEYTGDELFLARFRAEAQHAAALGHPNIAAVYDYGEEPAIDGSGEHLAYLVMELVEGESLSSLLARGGALTPDRTLDLLRQTAAALAVAHEAGVVHRDVKPGNVLVRWDGTVKITDFGIAWSAGSVPLTQTGQVIGTASYLSPEQAAGAHATPASDVYALGMVGYECLAGRRAFDGDNSVTIALRHLRDTPDPLPDEVPAGIRTLIEHALVKDPAQRYPDGAAFVAAVDEVLAGRQLPPVQRTDTQSFWLLPDAAALAGAAPATGEPRRPPRPAPQGRVGRLLVPLVALLVGAGLAAGVLQALTPTAPPATTASTLQVTASPAADELVLERADYVGRPVDAVRIQLEAMDLQVQLEAVETDEVSPGTVVDVAPLSVRLQPGQTVLVSYAAAAEPRSSSAGGSSRAPAEAVVQSPEKATPSASPTPRATTSTPTPSPTATPTPTVTTEPVETEPVETDEPDEDDDDDEDGGTPVTTAPTTTATPTSTAATTLR</sequence>
<comment type="catalytic activity">
    <reaction evidence="9">
        <text>L-seryl-[protein] + ATP = O-phospho-L-seryl-[protein] + ADP + H(+)</text>
        <dbReference type="Rhea" id="RHEA:17989"/>
        <dbReference type="Rhea" id="RHEA-COMP:9863"/>
        <dbReference type="Rhea" id="RHEA-COMP:11604"/>
        <dbReference type="ChEBI" id="CHEBI:15378"/>
        <dbReference type="ChEBI" id="CHEBI:29999"/>
        <dbReference type="ChEBI" id="CHEBI:30616"/>
        <dbReference type="ChEBI" id="CHEBI:83421"/>
        <dbReference type="ChEBI" id="CHEBI:456216"/>
        <dbReference type="EC" id="2.7.11.1"/>
    </reaction>
</comment>
<keyword evidence="5" id="KW-0547">Nucleotide-binding</keyword>
<evidence type="ECO:0000256" key="1">
    <source>
        <dbReference type="ARBA" id="ARBA00012513"/>
    </source>
</evidence>
<dbReference type="CDD" id="cd14014">
    <property type="entry name" value="STKc_PknB_like"/>
    <property type="match status" value="1"/>
</dbReference>
<keyword evidence="6 12" id="KW-0418">Kinase</keyword>
<dbReference type="Proteomes" id="UP000247602">
    <property type="component" value="Unassembled WGS sequence"/>
</dbReference>
<name>A0A323VA19_9ACTN</name>
<dbReference type="EMBL" id="QKNV01000219">
    <property type="protein sequence ID" value="PZA20136.1"/>
    <property type="molecule type" value="Genomic_DNA"/>
</dbReference>
<evidence type="ECO:0000256" key="6">
    <source>
        <dbReference type="ARBA" id="ARBA00022777"/>
    </source>
</evidence>
<feature type="compositionally biased region" description="Low complexity" evidence="10">
    <location>
        <begin position="438"/>
        <end position="454"/>
    </location>
</feature>
<evidence type="ECO:0000256" key="5">
    <source>
        <dbReference type="ARBA" id="ARBA00022741"/>
    </source>
</evidence>
<evidence type="ECO:0000259" key="11">
    <source>
        <dbReference type="PROSITE" id="PS50011"/>
    </source>
</evidence>
<dbReference type="RefSeq" id="WP_110553377.1">
    <property type="nucleotide sequence ID" value="NZ_QKNV01000219.1"/>
</dbReference>
<dbReference type="InterPro" id="IPR000719">
    <property type="entry name" value="Prot_kinase_dom"/>
</dbReference>
<dbReference type="AlphaFoldDB" id="A0A323VA19"/>
<dbReference type="CDD" id="cd06577">
    <property type="entry name" value="PASTA_pknB"/>
    <property type="match status" value="1"/>
</dbReference>
<dbReference type="GO" id="GO:0005524">
    <property type="term" value="F:ATP binding"/>
    <property type="evidence" value="ECO:0007669"/>
    <property type="project" value="UniProtKB-KW"/>
</dbReference>
<protein>
    <recommendedName>
        <fullName evidence="1">non-specific serine/threonine protein kinase</fullName>
        <ecNumber evidence="1">2.7.11.1</ecNumber>
    </recommendedName>
</protein>
<dbReference type="Gene3D" id="1.10.510.10">
    <property type="entry name" value="Transferase(Phosphotransferase) domain 1"/>
    <property type="match status" value="1"/>
</dbReference>
<dbReference type="InterPro" id="IPR005543">
    <property type="entry name" value="PASTA_dom"/>
</dbReference>
<dbReference type="PROSITE" id="PS00108">
    <property type="entry name" value="PROTEIN_KINASE_ST"/>
    <property type="match status" value="1"/>
</dbReference>
<evidence type="ECO:0000256" key="9">
    <source>
        <dbReference type="ARBA" id="ARBA00048679"/>
    </source>
</evidence>
<feature type="compositionally biased region" description="Low complexity" evidence="10">
    <location>
        <begin position="515"/>
        <end position="537"/>
    </location>
</feature>
<evidence type="ECO:0000256" key="10">
    <source>
        <dbReference type="SAM" id="MobiDB-lite"/>
    </source>
</evidence>
<dbReference type="PROSITE" id="PS50011">
    <property type="entry name" value="PROTEIN_KINASE_DOM"/>
    <property type="match status" value="1"/>
</dbReference>
<proteinExistence type="predicted"/>
<dbReference type="SUPFAM" id="SSF56112">
    <property type="entry name" value="Protein kinase-like (PK-like)"/>
    <property type="match status" value="1"/>
</dbReference>
<keyword evidence="13" id="KW-1185">Reference proteome</keyword>
<evidence type="ECO:0000256" key="7">
    <source>
        <dbReference type="ARBA" id="ARBA00022840"/>
    </source>
</evidence>
<dbReference type="FunFam" id="3.30.200.20:FF:000035">
    <property type="entry name" value="Serine/threonine protein kinase Stk1"/>
    <property type="match status" value="1"/>
</dbReference>
<dbReference type="EC" id="2.7.11.1" evidence="1"/>
<feature type="region of interest" description="Disordered" evidence="10">
    <location>
        <begin position="438"/>
        <end position="537"/>
    </location>
</feature>
<feature type="compositionally biased region" description="Low complexity" evidence="10">
    <location>
        <begin position="462"/>
        <end position="477"/>
    </location>
</feature>
<evidence type="ECO:0000256" key="3">
    <source>
        <dbReference type="ARBA" id="ARBA00022679"/>
    </source>
</evidence>
<organism evidence="12 13">
    <name type="scientific">Modestobacter versicolor</name>
    <dbReference type="NCBI Taxonomy" id="429133"/>
    <lineage>
        <taxon>Bacteria</taxon>
        <taxon>Bacillati</taxon>
        <taxon>Actinomycetota</taxon>
        <taxon>Actinomycetes</taxon>
        <taxon>Geodermatophilales</taxon>
        <taxon>Geodermatophilaceae</taxon>
        <taxon>Modestobacter</taxon>
    </lineage>
</organism>
<dbReference type="PANTHER" id="PTHR43289">
    <property type="entry name" value="MITOGEN-ACTIVATED PROTEIN KINASE KINASE KINASE 20-RELATED"/>
    <property type="match status" value="1"/>
</dbReference>
<gene>
    <name evidence="12" type="ORF">DMO24_17060</name>
</gene>
<evidence type="ECO:0000256" key="8">
    <source>
        <dbReference type="ARBA" id="ARBA00047899"/>
    </source>
</evidence>
<reference evidence="12 13" key="1">
    <citation type="submission" date="2018-06" db="EMBL/GenBank/DDBJ databases">
        <title>Draft genome sequence of Modestobacter versicolor CP153-2.</title>
        <authorList>
            <person name="Gundlapally S.R."/>
        </authorList>
    </citation>
    <scope>NUCLEOTIDE SEQUENCE [LARGE SCALE GENOMIC DNA]</scope>
    <source>
        <strain evidence="12 13">CP153-2</strain>
    </source>
</reference>
<dbReference type="PANTHER" id="PTHR43289:SF6">
    <property type="entry name" value="SERINE_THREONINE-PROTEIN KINASE NEKL-3"/>
    <property type="match status" value="1"/>
</dbReference>
<evidence type="ECO:0000256" key="4">
    <source>
        <dbReference type="ARBA" id="ARBA00022737"/>
    </source>
</evidence>
<evidence type="ECO:0000313" key="13">
    <source>
        <dbReference type="Proteomes" id="UP000247602"/>
    </source>
</evidence>
<keyword evidence="3" id="KW-0808">Transferase</keyword>
<dbReference type="SMART" id="SM00220">
    <property type="entry name" value="S_TKc"/>
    <property type="match status" value="1"/>
</dbReference>
<feature type="compositionally biased region" description="Acidic residues" evidence="10">
    <location>
        <begin position="494"/>
        <end position="514"/>
    </location>
</feature>
<keyword evidence="2 12" id="KW-0723">Serine/threonine-protein kinase</keyword>
<dbReference type="InterPro" id="IPR011009">
    <property type="entry name" value="Kinase-like_dom_sf"/>
</dbReference>
<dbReference type="GO" id="GO:0004674">
    <property type="term" value="F:protein serine/threonine kinase activity"/>
    <property type="evidence" value="ECO:0007669"/>
    <property type="project" value="UniProtKB-KW"/>
</dbReference>
<comment type="catalytic activity">
    <reaction evidence="8">
        <text>L-threonyl-[protein] + ATP = O-phospho-L-threonyl-[protein] + ADP + H(+)</text>
        <dbReference type="Rhea" id="RHEA:46608"/>
        <dbReference type="Rhea" id="RHEA-COMP:11060"/>
        <dbReference type="Rhea" id="RHEA-COMP:11605"/>
        <dbReference type="ChEBI" id="CHEBI:15378"/>
        <dbReference type="ChEBI" id="CHEBI:30013"/>
        <dbReference type="ChEBI" id="CHEBI:30616"/>
        <dbReference type="ChEBI" id="CHEBI:61977"/>
        <dbReference type="ChEBI" id="CHEBI:456216"/>
        <dbReference type="EC" id="2.7.11.1"/>
    </reaction>
</comment>
<dbReference type="FunFam" id="1.10.510.10:FF:000021">
    <property type="entry name" value="Serine/threonine protein kinase"/>
    <property type="match status" value="1"/>
</dbReference>
<evidence type="ECO:0000313" key="12">
    <source>
        <dbReference type="EMBL" id="PZA20136.1"/>
    </source>
</evidence>
<keyword evidence="4" id="KW-0677">Repeat</keyword>
<keyword evidence="7" id="KW-0067">ATP-binding</keyword>
<comment type="caution">
    <text evidence="12">The sequence shown here is derived from an EMBL/GenBank/DDBJ whole genome shotgun (WGS) entry which is preliminary data.</text>
</comment>
<dbReference type="OrthoDB" id="308915at2"/>
<accession>A0A323VA19</accession>